<keyword evidence="5" id="KW-1185">Reference proteome</keyword>
<evidence type="ECO:0000259" key="3">
    <source>
        <dbReference type="Pfam" id="PF20616"/>
    </source>
</evidence>
<dbReference type="Gene3D" id="3.10.560.10">
    <property type="entry name" value="Outer membrane lipoprotein wza domain like"/>
    <property type="match status" value="1"/>
</dbReference>
<dbReference type="AlphaFoldDB" id="A0A0M2V7X2"/>
<dbReference type="OrthoDB" id="5592890at2"/>
<dbReference type="InterPro" id="IPR046459">
    <property type="entry name" value="Caps_syn_GfcC_N"/>
</dbReference>
<evidence type="ECO:0000313" key="5">
    <source>
        <dbReference type="Proteomes" id="UP000034228"/>
    </source>
</evidence>
<name>A0A0M2V7X2_9GAMM</name>
<feature type="domain" description="Capsule biosynthesis GfcC-like N-terminal" evidence="3">
    <location>
        <begin position="28"/>
        <end position="148"/>
    </location>
</feature>
<evidence type="ECO:0000256" key="1">
    <source>
        <dbReference type="SAM" id="SignalP"/>
    </source>
</evidence>
<protein>
    <submittedName>
        <fullName evidence="4">Uncharacterized protein</fullName>
    </submittedName>
</protein>
<feature type="domain" description="Capsule biosynthesis GfcC-like C-terminal" evidence="2">
    <location>
        <begin position="171"/>
        <end position="248"/>
    </location>
</feature>
<dbReference type="RefSeq" id="WP_046556200.1">
    <property type="nucleotide sequence ID" value="NZ_LAHO01000002.1"/>
</dbReference>
<comment type="caution">
    <text evidence="4">The sequence shown here is derived from an EMBL/GenBank/DDBJ whole genome shotgun (WGS) entry which is preliminary data.</text>
</comment>
<sequence length="250" mass="28421">MISARYLLRLCLLLLAGSISAKLVAATQVTVQLNDQTYQFGQLPRLAEVLQPVALQQDWYWPASALFRDDSERPELLRQQLLQRLTVLKGKWQQDSAYVDTIEQLRFQIKHWQLAERIVLNIDYDVARLNAAFTPQFAIGSYRLYLTARPQHITVFGLAKAERISHYGNASAEVFAKQVRRFAGASEDWIFIVQPDGKVIKAGVANWNQQHVELMPGAQLFVPFDSSLFGGEFAAINQLLVELAIHRVVR</sequence>
<organism evidence="4 5">
    <name type="scientific">Arsukibacterium ikkense</name>
    <dbReference type="NCBI Taxonomy" id="336831"/>
    <lineage>
        <taxon>Bacteria</taxon>
        <taxon>Pseudomonadati</taxon>
        <taxon>Pseudomonadota</taxon>
        <taxon>Gammaproteobacteria</taxon>
        <taxon>Chromatiales</taxon>
        <taxon>Chromatiaceae</taxon>
        <taxon>Arsukibacterium</taxon>
    </lineage>
</organism>
<dbReference type="InterPro" id="IPR010425">
    <property type="entry name" value="Caps_synth_GfcC-like_C"/>
</dbReference>
<feature type="signal peptide" evidence="1">
    <location>
        <begin position="1"/>
        <end position="21"/>
    </location>
</feature>
<reference evidence="4 5" key="1">
    <citation type="submission" date="2015-03" db="EMBL/GenBank/DDBJ databases">
        <title>Draft genome sequences of two protease-producing strains of Arsukibacterium isolated from two cold and alkaline environments.</title>
        <authorList>
            <person name="Lylloff J.E."/>
            <person name="Skov L.B."/>
            <person name="Jepsen M."/>
            <person name="Hallin P.F."/>
            <person name="Sorensen S.J."/>
            <person name="Stougaard P."/>
            <person name="Glaring M.A."/>
        </authorList>
    </citation>
    <scope>NUCLEOTIDE SEQUENCE [LARGE SCALE GENOMIC DNA]</scope>
    <source>
        <strain evidence="4 5">GCM72</strain>
    </source>
</reference>
<dbReference type="EMBL" id="LAHO01000002">
    <property type="protein sequence ID" value="KKO46952.1"/>
    <property type="molecule type" value="Genomic_DNA"/>
</dbReference>
<keyword evidence="1" id="KW-0732">Signal</keyword>
<evidence type="ECO:0000313" key="4">
    <source>
        <dbReference type="EMBL" id="KKO46952.1"/>
    </source>
</evidence>
<proteinExistence type="predicted"/>
<dbReference type="STRING" id="336831.WG68_03180"/>
<accession>A0A0M2V7X2</accession>
<dbReference type="Pfam" id="PF06251">
    <property type="entry name" value="Caps_syn_GfcC_C"/>
    <property type="match status" value="1"/>
</dbReference>
<evidence type="ECO:0000259" key="2">
    <source>
        <dbReference type="Pfam" id="PF06251"/>
    </source>
</evidence>
<gene>
    <name evidence="4" type="ORF">WG68_03180</name>
</gene>
<dbReference type="Proteomes" id="UP000034228">
    <property type="component" value="Unassembled WGS sequence"/>
</dbReference>
<dbReference type="Pfam" id="PF20616">
    <property type="entry name" value="Caps_syn_GfcC_N"/>
    <property type="match status" value="1"/>
</dbReference>
<feature type="chain" id="PRO_5005644430" evidence="1">
    <location>
        <begin position="22"/>
        <end position="250"/>
    </location>
</feature>